<proteinExistence type="predicted"/>
<protein>
    <submittedName>
        <fullName evidence="2">Uncharacterized protein</fullName>
    </submittedName>
</protein>
<feature type="region of interest" description="Disordered" evidence="1">
    <location>
        <begin position="52"/>
        <end position="73"/>
    </location>
</feature>
<organism evidence="2 3">
    <name type="scientific">Microcoleus anatoxicus PTRS2</name>
    <dbReference type="NCBI Taxonomy" id="2705321"/>
    <lineage>
        <taxon>Bacteria</taxon>
        <taxon>Bacillati</taxon>
        <taxon>Cyanobacteriota</taxon>
        <taxon>Cyanophyceae</taxon>
        <taxon>Oscillatoriophycideae</taxon>
        <taxon>Oscillatoriales</taxon>
        <taxon>Microcoleaceae</taxon>
        <taxon>Microcoleus</taxon>
        <taxon>Microcoleus anatoxicus</taxon>
    </lineage>
</organism>
<gene>
    <name evidence="2" type="ORF">WMG39_20495</name>
</gene>
<evidence type="ECO:0000313" key="3">
    <source>
        <dbReference type="Proteomes" id="UP001384579"/>
    </source>
</evidence>
<reference evidence="2 3" key="1">
    <citation type="journal article" date="2020" name="Harmful Algae">
        <title>Molecular and morphological characterization of a novel dihydroanatoxin-a producing Microcoleus species (cyanobacteria) from the Russian River, California, USA.</title>
        <authorList>
            <person name="Conklin K.Y."/>
            <person name="Stancheva R."/>
            <person name="Otten T.G."/>
            <person name="Fadness R."/>
            <person name="Boyer G.L."/>
            <person name="Read B."/>
            <person name="Zhang X."/>
            <person name="Sheath R.G."/>
        </authorList>
    </citation>
    <scope>NUCLEOTIDE SEQUENCE [LARGE SCALE GENOMIC DNA]</scope>
    <source>
        <strain evidence="2 3">PTRS2</strain>
    </source>
</reference>
<comment type="caution">
    <text evidence="2">The sequence shown here is derived from an EMBL/GenBank/DDBJ whole genome shotgun (WGS) entry which is preliminary data.</text>
</comment>
<dbReference type="EMBL" id="JBBLXS010000319">
    <property type="protein sequence ID" value="MEK0187211.1"/>
    <property type="molecule type" value="Genomic_DNA"/>
</dbReference>
<evidence type="ECO:0000256" key="1">
    <source>
        <dbReference type="SAM" id="MobiDB-lite"/>
    </source>
</evidence>
<sequence length="73" mass="8220">MVKRQFDREGNSNSEDFLDIHSISPSRHLAISSSQSLISETKFDKVPTGIAQKSRTMLKPSSPTCQKFRPVKI</sequence>
<dbReference type="RefSeq" id="WP_340517508.1">
    <property type="nucleotide sequence ID" value="NZ_JBBLXS010000319.1"/>
</dbReference>
<name>A0ABU8YS41_9CYAN</name>
<dbReference type="Proteomes" id="UP001384579">
    <property type="component" value="Unassembled WGS sequence"/>
</dbReference>
<feature type="compositionally biased region" description="Polar residues" evidence="1">
    <location>
        <begin position="52"/>
        <end position="65"/>
    </location>
</feature>
<evidence type="ECO:0000313" key="2">
    <source>
        <dbReference type="EMBL" id="MEK0187211.1"/>
    </source>
</evidence>
<keyword evidence="3" id="KW-1185">Reference proteome</keyword>
<accession>A0ABU8YS41</accession>